<evidence type="ECO:0000259" key="6">
    <source>
        <dbReference type="PROSITE" id="PS50850"/>
    </source>
</evidence>
<feature type="transmembrane region" description="Helical" evidence="5">
    <location>
        <begin position="120"/>
        <end position="145"/>
    </location>
</feature>
<dbReference type="InterPro" id="IPR020846">
    <property type="entry name" value="MFS_dom"/>
</dbReference>
<dbReference type="GeneID" id="41961296"/>
<feature type="domain" description="Major facilitator superfamily (MFS) profile" evidence="6">
    <location>
        <begin position="87"/>
        <end position="254"/>
    </location>
</feature>
<keyword evidence="3 5" id="KW-1133">Transmembrane helix</keyword>
<dbReference type="InterPro" id="IPR036259">
    <property type="entry name" value="MFS_trans_sf"/>
</dbReference>
<protein>
    <recommendedName>
        <fullName evidence="6">Major facilitator superfamily (MFS) profile domain-containing protein</fullName>
    </recommendedName>
</protein>
<feature type="transmembrane region" description="Helical" evidence="5">
    <location>
        <begin position="76"/>
        <end position="100"/>
    </location>
</feature>
<evidence type="ECO:0000256" key="1">
    <source>
        <dbReference type="ARBA" id="ARBA00004141"/>
    </source>
</evidence>
<dbReference type="GO" id="GO:0022857">
    <property type="term" value="F:transmembrane transporter activity"/>
    <property type="evidence" value="ECO:0007669"/>
    <property type="project" value="InterPro"/>
</dbReference>
<dbReference type="Proteomes" id="UP000515153">
    <property type="component" value="Chromosome I"/>
</dbReference>
<evidence type="ECO:0000256" key="3">
    <source>
        <dbReference type="ARBA" id="ARBA00022989"/>
    </source>
</evidence>
<evidence type="ECO:0000313" key="7">
    <source>
        <dbReference type="Proteomes" id="UP000515153"/>
    </source>
</evidence>
<dbReference type="PROSITE" id="PS50850">
    <property type="entry name" value="MFS"/>
    <property type="match status" value="1"/>
</dbReference>
<evidence type="ECO:0000256" key="4">
    <source>
        <dbReference type="ARBA" id="ARBA00023136"/>
    </source>
</evidence>
<dbReference type="Gene3D" id="1.20.1250.20">
    <property type="entry name" value="MFS general substrate transporter like domains"/>
    <property type="match status" value="1"/>
</dbReference>
<keyword evidence="4 5" id="KW-0472">Membrane</keyword>
<proteinExistence type="predicted"/>
<comment type="subcellular location">
    <subcellularLocation>
        <location evidence="1">Membrane</location>
        <topology evidence="1">Multi-pass membrane protein</topology>
    </subcellularLocation>
</comment>
<dbReference type="InterPro" id="IPR011701">
    <property type="entry name" value="MFS"/>
</dbReference>
<accession>A0A6P8B4A2</accession>
<evidence type="ECO:0000256" key="2">
    <source>
        <dbReference type="ARBA" id="ARBA00022692"/>
    </source>
</evidence>
<dbReference type="AlphaFoldDB" id="A0A6P8B4A2"/>
<dbReference type="RefSeq" id="XP_030981998.1">
    <property type="nucleotide sequence ID" value="XM_031126387.1"/>
</dbReference>
<dbReference type="PANTHER" id="PTHR23502">
    <property type="entry name" value="MAJOR FACILITATOR SUPERFAMILY"/>
    <property type="match status" value="1"/>
</dbReference>
<keyword evidence="7" id="KW-1185">Reference proteome</keyword>
<reference evidence="8" key="2">
    <citation type="submission" date="2019-10" db="EMBL/GenBank/DDBJ databases">
        <authorList>
            <consortium name="NCBI Genome Project"/>
        </authorList>
    </citation>
    <scope>NUCLEOTIDE SEQUENCE</scope>
    <source>
        <strain evidence="8">NI907</strain>
    </source>
</reference>
<reference evidence="8" key="3">
    <citation type="submission" date="2025-08" db="UniProtKB">
        <authorList>
            <consortium name="RefSeq"/>
        </authorList>
    </citation>
    <scope>IDENTIFICATION</scope>
    <source>
        <strain evidence="8">NI907</strain>
    </source>
</reference>
<feature type="transmembrane region" description="Helical" evidence="5">
    <location>
        <begin position="157"/>
        <end position="174"/>
    </location>
</feature>
<keyword evidence="2 5" id="KW-0812">Transmembrane</keyword>
<evidence type="ECO:0000313" key="8">
    <source>
        <dbReference type="RefSeq" id="XP_030981998.1"/>
    </source>
</evidence>
<name>A0A6P8B4A2_PYRGI</name>
<dbReference type="GO" id="GO:0005886">
    <property type="term" value="C:plasma membrane"/>
    <property type="evidence" value="ECO:0007669"/>
    <property type="project" value="TreeGrafter"/>
</dbReference>
<gene>
    <name evidence="8" type="ORF">PgNI_06363</name>
</gene>
<organism evidence="7 8">
    <name type="scientific">Pyricularia grisea</name>
    <name type="common">Crabgrass-specific blast fungus</name>
    <name type="synonym">Magnaporthe grisea</name>
    <dbReference type="NCBI Taxonomy" id="148305"/>
    <lineage>
        <taxon>Eukaryota</taxon>
        <taxon>Fungi</taxon>
        <taxon>Dikarya</taxon>
        <taxon>Ascomycota</taxon>
        <taxon>Pezizomycotina</taxon>
        <taxon>Sordariomycetes</taxon>
        <taxon>Sordariomycetidae</taxon>
        <taxon>Magnaporthales</taxon>
        <taxon>Pyriculariaceae</taxon>
        <taxon>Pyricularia</taxon>
    </lineage>
</organism>
<dbReference type="KEGG" id="pgri:PgNI_06363"/>
<sequence length="254" mass="27431">MYARKLFTKFQTPAETPSSATKDSKKGAVALYNEINCASLGTVRLRNDHTGEIILVPTPSDDPNDPLNWPQWYKNVVAALICCAMLMCNFLAAGPTIALVDTALDFFPDAAEPDSNSDAYGDAVTAVAYYFTATSLLQGVSNFVWVPLANKYGRRPVYILSYSIYLACAVWLVFEESYNGFLAGRILMGVGSGAAETIGKPLHIFTLSASAPLPGNLLSGPRPLGLTLFQHPSASPISSFSMNEARSWPYTLPS</sequence>
<dbReference type="Pfam" id="PF07690">
    <property type="entry name" value="MFS_1"/>
    <property type="match status" value="1"/>
</dbReference>
<dbReference type="PANTHER" id="PTHR23502:SF34">
    <property type="entry name" value="PROTEIN HOL1"/>
    <property type="match status" value="1"/>
</dbReference>
<evidence type="ECO:0000256" key="5">
    <source>
        <dbReference type="SAM" id="Phobius"/>
    </source>
</evidence>
<dbReference type="SUPFAM" id="SSF103473">
    <property type="entry name" value="MFS general substrate transporter"/>
    <property type="match status" value="1"/>
</dbReference>
<reference evidence="7 8" key="1">
    <citation type="journal article" date="2019" name="Mol. Biol. Evol.">
        <title>Blast fungal genomes show frequent chromosomal changes, gene gains and losses, and effector gene turnover.</title>
        <authorList>
            <person name="Gomez Luciano L.B."/>
            <person name="Jason Tsai I."/>
            <person name="Chuma I."/>
            <person name="Tosa Y."/>
            <person name="Chen Y.H."/>
            <person name="Li J.Y."/>
            <person name="Li M.Y."/>
            <person name="Jade Lu M.Y."/>
            <person name="Nakayashiki H."/>
            <person name="Li W.H."/>
        </authorList>
    </citation>
    <scope>NUCLEOTIDE SEQUENCE [LARGE SCALE GENOMIC DNA]</scope>
    <source>
        <strain evidence="7 8">NI907</strain>
    </source>
</reference>